<gene>
    <name evidence="2" type="ORF">HF086_004926</name>
</gene>
<reference evidence="2" key="1">
    <citation type="journal article" date="2021" name="G3 (Bethesda)">
        <title>Genome and transcriptome analysis of the beet armyworm Spodoptera exigua reveals targets for pest control. .</title>
        <authorList>
            <person name="Simon S."/>
            <person name="Breeschoten T."/>
            <person name="Jansen H.J."/>
            <person name="Dirks R.P."/>
            <person name="Schranz M.E."/>
            <person name="Ros V.I.D."/>
        </authorList>
    </citation>
    <scope>NUCLEOTIDE SEQUENCE</scope>
    <source>
        <strain evidence="2">TB_SE_WUR_2020</strain>
    </source>
</reference>
<comment type="caution">
    <text evidence="2">The sequence shown here is derived from an EMBL/GenBank/DDBJ whole genome shotgun (WGS) entry which is preliminary data.</text>
</comment>
<evidence type="ECO:0000313" key="2">
    <source>
        <dbReference type="EMBL" id="KAH9642394.1"/>
    </source>
</evidence>
<accession>A0A922SM90</accession>
<feature type="region of interest" description="Disordered" evidence="1">
    <location>
        <begin position="67"/>
        <end position="90"/>
    </location>
</feature>
<evidence type="ECO:0000313" key="3">
    <source>
        <dbReference type="Proteomes" id="UP000814243"/>
    </source>
</evidence>
<evidence type="ECO:0000256" key="1">
    <source>
        <dbReference type="SAM" id="MobiDB-lite"/>
    </source>
</evidence>
<proteinExistence type="predicted"/>
<dbReference type="Proteomes" id="UP000814243">
    <property type="component" value="Unassembled WGS sequence"/>
</dbReference>
<dbReference type="EMBL" id="JACEFF010000190">
    <property type="protein sequence ID" value="KAH9642394.1"/>
    <property type="molecule type" value="Genomic_DNA"/>
</dbReference>
<organism evidence="2 3">
    <name type="scientific">Spodoptera exigua</name>
    <name type="common">Beet armyworm</name>
    <name type="synonym">Noctua fulgens</name>
    <dbReference type="NCBI Taxonomy" id="7107"/>
    <lineage>
        <taxon>Eukaryota</taxon>
        <taxon>Metazoa</taxon>
        <taxon>Ecdysozoa</taxon>
        <taxon>Arthropoda</taxon>
        <taxon>Hexapoda</taxon>
        <taxon>Insecta</taxon>
        <taxon>Pterygota</taxon>
        <taxon>Neoptera</taxon>
        <taxon>Endopterygota</taxon>
        <taxon>Lepidoptera</taxon>
        <taxon>Glossata</taxon>
        <taxon>Ditrysia</taxon>
        <taxon>Noctuoidea</taxon>
        <taxon>Noctuidae</taxon>
        <taxon>Amphipyrinae</taxon>
        <taxon>Spodoptera</taxon>
    </lineage>
</organism>
<dbReference type="AlphaFoldDB" id="A0A922SM90"/>
<protein>
    <submittedName>
        <fullName evidence="2">Uncharacterized protein</fullName>
    </submittedName>
</protein>
<sequence length="90" mass="10300">MLPGEVPLPLPVQNEIPVVIARPRRNQPNNRRVNNRIIVRLPLRNNEPAMMQPVWLVDAAPAEPERNAESRCLSNERLHHRIGDGNFNTL</sequence>
<feature type="compositionally biased region" description="Basic and acidic residues" evidence="1">
    <location>
        <begin position="67"/>
        <end position="83"/>
    </location>
</feature>
<name>A0A922SM90_SPOEX</name>